<dbReference type="Proteomes" id="UP000054166">
    <property type="component" value="Unassembled WGS sequence"/>
</dbReference>
<evidence type="ECO:0000256" key="2">
    <source>
        <dbReference type="ARBA" id="ARBA00022692"/>
    </source>
</evidence>
<protein>
    <recommendedName>
        <fullName evidence="9">DUF300-domain-containing protein</fullName>
    </recommendedName>
</protein>
<evidence type="ECO:0000256" key="3">
    <source>
        <dbReference type="ARBA" id="ARBA00022989"/>
    </source>
</evidence>
<feature type="compositionally biased region" description="Basic and acidic residues" evidence="5">
    <location>
        <begin position="457"/>
        <end position="470"/>
    </location>
</feature>
<dbReference type="EMBL" id="KN833042">
    <property type="protein sequence ID" value="KIM75790.1"/>
    <property type="molecule type" value="Genomic_DNA"/>
</dbReference>
<gene>
    <name evidence="7" type="ORF">PILCRDRAFT_826947</name>
</gene>
<feature type="transmembrane region" description="Helical" evidence="6">
    <location>
        <begin position="176"/>
        <end position="198"/>
    </location>
</feature>
<feature type="compositionally biased region" description="Polar residues" evidence="5">
    <location>
        <begin position="635"/>
        <end position="653"/>
    </location>
</feature>
<feature type="transmembrane region" description="Helical" evidence="6">
    <location>
        <begin position="210"/>
        <end position="233"/>
    </location>
</feature>
<evidence type="ECO:0000256" key="4">
    <source>
        <dbReference type="ARBA" id="ARBA00023136"/>
    </source>
</evidence>
<comment type="subcellular location">
    <subcellularLocation>
        <location evidence="1">Membrane</location>
        <topology evidence="1">Multi-pass membrane protein</topology>
    </subcellularLocation>
</comment>
<evidence type="ECO:0000256" key="6">
    <source>
        <dbReference type="SAM" id="Phobius"/>
    </source>
</evidence>
<feature type="compositionally biased region" description="Basic and acidic residues" evidence="5">
    <location>
        <begin position="707"/>
        <end position="729"/>
    </location>
</feature>
<feature type="region of interest" description="Disordered" evidence="5">
    <location>
        <begin position="891"/>
        <end position="926"/>
    </location>
</feature>
<dbReference type="HOGENOM" id="CLU_009307_0_0_1"/>
<organism evidence="7 8">
    <name type="scientific">Piloderma croceum (strain F 1598)</name>
    <dbReference type="NCBI Taxonomy" id="765440"/>
    <lineage>
        <taxon>Eukaryota</taxon>
        <taxon>Fungi</taxon>
        <taxon>Dikarya</taxon>
        <taxon>Basidiomycota</taxon>
        <taxon>Agaricomycotina</taxon>
        <taxon>Agaricomycetes</taxon>
        <taxon>Agaricomycetidae</taxon>
        <taxon>Atheliales</taxon>
        <taxon>Atheliaceae</taxon>
        <taxon>Piloderma</taxon>
    </lineage>
</organism>
<feature type="region of interest" description="Disordered" evidence="5">
    <location>
        <begin position="666"/>
        <end position="759"/>
    </location>
</feature>
<dbReference type="AlphaFoldDB" id="A0A0C3ETD7"/>
<feature type="region of interest" description="Disordered" evidence="5">
    <location>
        <begin position="956"/>
        <end position="977"/>
    </location>
</feature>
<proteinExistence type="predicted"/>
<dbReference type="OrthoDB" id="5348404at2759"/>
<sequence length="977" mass="110040">MSNSTCFSPKAPQEGPPFFLHGNIVFQAHDVGWIVTGFFSIVATITSLWLVNKHLQWYTNKREQRYIVRILFMVPIYALISFASYLFWNHSTPLLLIRDGYESTVLTSFFYLLLTYLSPLPDEQKAIFLKVGLSKQADREATRKGETVRKWVIPLSFIKAKPADGLYFLQVMKWGVLQYCVIRPTTTLVAVILNYFGLYCNDSFSPRWGHVYITIIVSVSVSIAMYCLIQLYIPVAGHLVPHKPILKLFAVKAVVFLTFWQATLLSGLGMFGLIKDTQYMTADDINTGWSAIIETFEMMLFAFLHVRAFSYKPYRTLYYPNLTDSTPPIRTSRLRSLGHAFDFRETFREIWVGCIYISDRVQGVEPRPDVGARRMAMMEAAFGRARLRNTGRVQEMTLTKAVEVRKDVDVDVDVSGERQWLGLGDDYAYGLGYASRQEKSDGLCEAIEKELDKRGVQLRDPDGGVDERHQRTNGLDPDRVYNQPTSWWRSMYNRLSQPGSESTDEKFANISGRNSGPQHRSQEVDRTSLLYEYDDAPPLSIIHAYRSNRQSQHSRNIDDWDLLNLNMAISRPIVHVQEPADAVSTSKRHVTPLRRTSNSSSPLFERPDSLLARVFLPRSPAMSSIELGSAASALSHDQSSRDPGTQTRSTKLRLLTNSSVVVTAEHISEHGRDVDPGSRSLLLSSSVEPGLVPPPISPKLGPRRSPKCRESPGWPDDRPSRSSHRRESASHLCSHPLSSRLSSMPPSGPEPNHPAPPAIERSENFFNVMDQYMAGDSVHQMQTSRELTATLDVPVQPYSATEPSPSRNHPRFNNVSPSYQAAEIYQLPTVAADPNLRPPGLLRARYHRPPAGTRNLRRMSAPMEISPQFITMPLAAQGRNDFRFCHSMNNANAPTPLAPPPPSSHSRSPRDTCHAYYPGRRSSNLTRSPLASKTLASSAYKYSPSTQYNVKHITNSLPSSEVRPHRTRYHDSAGVDI</sequence>
<keyword evidence="8" id="KW-1185">Reference proteome</keyword>
<reference evidence="7 8" key="1">
    <citation type="submission" date="2014-04" db="EMBL/GenBank/DDBJ databases">
        <authorList>
            <consortium name="DOE Joint Genome Institute"/>
            <person name="Kuo A."/>
            <person name="Tarkka M."/>
            <person name="Buscot F."/>
            <person name="Kohler A."/>
            <person name="Nagy L.G."/>
            <person name="Floudas D."/>
            <person name="Copeland A."/>
            <person name="Barry K.W."/>
            <person name="Cichocki N."/>
            <person name="Veneault-Fourrey C."/>
            <person name="LaButti K."/>
            <person name="Lindquist E.A."/>
            <person name="Lipzen A."/>
            <person name="Lundell T."/>
            <person name="Morin E."/>
            <person name="Murat C."/>
            <person name="Sun H."/>
            <person name="Tunlid A."/>
            <person name="Henrissat B."/>
            <person name="Grigoriev I.V."/>
            <person name="Hibbett D.S."/>
            <person name="Martin F."/>
            <person name="Nordberg H.P."/>
            <person name="Cantor M.N."/>
            <person name="Hua S.X."/>
        </authorList>
    </citation>
    <scope>NUCLEOTIDE SEQUENCE [LARGE SCALE GENOMIC DNA]</scope>
    <source>
        <strain evidence="7 8">F 1598</strain>
    </source>
</reference>
<feature type="region of interest" description="Disordered" evidence="5">
    <location>
        <begin position="579"/>
        <end position="603"/>
    </location>
</feature>
<accession>A0A0C3ETD7</accession>
<feature type="region of interest" description="Disordered" evidence="5">
    <location>
        <begin position="457"/>
        <end position="480"/>
    </location>
</feature>
<evidence type="ECO:0000313" key="7">
    <source>
        <dbReference type="EMBL" id="KIM75790.1"/>
    </source>
</evidence>
<dbReference type="SMART" id="SM01417">
    <property type="entry name" value="Solute_trans_a"/>
    <property type="match status" value="1"/>
</dbReference>
<dbReference type="GO" id="GO:0016020">
    <property type="term" value="C:membrane"/>
    <property type="evidence" value="ECO:0007669"/>
    <property type="project" value="UniProtKB-SubCell"/>
</dbReference>
<evidence type="ECO:0008006" key="9">
    <source>
        <dbReference type="Google" id="ProtNLM"/>
    </source>
</evidence>
<dbReference type="PANTHER" id="PTHR23423">
    <property type="entry name" value="ORGANIC SOLUTE TRANSPORTER-RELATED"/>
    <property type="match status" value="1"/>
</dbReference>
<feature type="region of interest" description="Disordered" evidence="5">
    <location>
        <begin position="497"/>
        <end position="524"/>
    </location>
</feature>
<evidence type="ECO:0000256" key="5">
    <source>
        <dbReference type="SAM" id="MobiDB-lite"/>
    </source>
</evidence>
<reference evidence="8" key="2">
    <citation type="submission" date="2015-01" db="EMBL/GenBank/DDBJ databases">
        <title>Evolutionary Origins and Diversification of the Mycorrhizal Mutualists.</title>
        <authorList>
            <consortium name="DOE Joint Genome Institute"/>
            <consortium name="Mycorrhizal Genomics Consortium"/>
            <person name="Kohler A."/>
            <person name="Kuo A."/>
            <person name="Nagy L.G."/>
            <person name="Floudas D."/>
            <person name="Copeland A."/>
            <person name="Barry K.W."/>
            <person name="Cichocki N."/>
            <person name="Veneault-Fourrey C."/>
            <person name="LaButti K."/>
            <person name="Lindquist E.A."/>
            <person name="Lipzen A."/>
            <person name="Lundell T."/>
            <person name="Morin E."/>
            <person name="Murat C."/>
            <person name="Riley R."/>
            <person name="Ohm R."/>
            <person name="Sun H."/>
            <person name="Tunlid A."/>
            <person name="Henrissat B."/>
            <person name="Grigoriev I.V."/>
            <person name="Hibbett D.S."/>
            <person name="Martin F."/>
        </authorList>
    </citation>
    <scope>NUCLEOTIDE SEQUENCE [LARGE SCALE GENOMIC DNA]</scope>
    <source>
        <strain evidence="8">F 1598</strain>
    </source>
</reference>
<name>A0A0C3ETD7_PILCF</name>
<feature type="transmembrane region" description="Helical" evidence="6">
    <location>
        <begin position="66"/>
        <end position="88"/>
    </location>
</feature>
<feature type="compositionally biased region" description="Low complexity" evidence="5">
    <location>
        <begin position="730"/>
        <end position="745"/>
    </location>
</feature>
<dbReference type="InterPro" id="IPR005178">
    <property type="entry name" value="Ostalpha/TMEM184C"/>
</dbReference>
<dbReference type="InParanoid" id="A0A0C3ETD7"/>
<feature type="compositionally biased region" description="Pro residues" evidence="5">
    <location>
        <begin position="746"/>
        <end position="757"/>
    </location>
</feature>
<feature type="compositionally biased region" description="Basic and acidic residues" evidence="5">
    <location>
        <begin position="666"/>
        <end position="676"/>
    </location>
</feature>
<keyword evidence="4 6" id="KW-0472">Membrane</keyword>
<keyword evidence="2 6" id="KW-0812">Transmembrane</keyword>
<dbReference type="STRING" id="765440.A0A0C3ETD7"/>
<evidence type="ECO:0000313" key="8">
    <source>
        <dbReference type="Proteomes" id="UP000054166"/>
    </source>
</evidence>
<feature type="transmembrane region" description="Helical" evidence="6">
    <location>
        <begin position="31"/>
        <end position="51"/>
    </location>
</feature>
<feature type="transmembrane region" description="Helical" evidence="6">
    <location>
        <begin position="288"/>
        <end position="306"/>
    </location>
</feature>
<feature type="region of interest" description="Disordered" evidence="5">
    <location>
        <begin position="633"/>
        <end position="653"/>
    </location>
</feature>
<keyword evidence="3 6" id="KW-1133">Transmembrane helix</keyword>
<feature type="transmembrane region" description="Helical" evidence="6">
    <location>
        <begin position="245"/>
        <end position="268"/>
    </location>
</feature>
<evidence type="ECO:0000256" key="1">
    <source>
        <dbReference type="ARBA" id="ARBA00004141"/>
    </source>
</evidence>
<dbReference type="Pfam" id="PF03619">
    <property type="entry name" value="Solute_trans_a"/>
    <property type="match status" value="1"/>
</dbReference>